<comment type="cofactor">
    <cofactor evidence="11">
        <name>[2Fe-2S] cluster</name>
        <dbReference type="ChEBI" id="CHEBI:190135"/>
    </cofactor>
</comment>
<dbReference type="InterPro" id="IPR001041">
    <property type="entry name" value="2Fe-2S_ferredoxin-type"/>
</dbReference>
<dbReference type="CDD" id="cd00207">
    <property type="entry name" value="fer2"/>
    <property type="match status" value="1"/>
</dbReference>
<keyword evidence="18" id="KW-1185">Reference proteome</keyword>
<dbReference type="Pfam" id="PF01315">
    <property type="entry name" value="Ald_Xan_dh_C"/>
    <property type="match status" value="1"/>
</dbReference>
<name>A0A139AVR4_GONPJ</name>
<evidence type="ECO:0000256" key="1">
    <source>
        <dbReference type="ARBA" id="ARBA00001974"/>
    </source>
</evidence>
<dbReference type="PIRSF" id="PIRSF000127">
    <property type="entry name" value="Xanthine_DH"/>
    <property type="match status" value="1"/>
</dbReference>
<feature type="binding site" evidence="14">
    <location>
        <position position="155"/>
    </location>
    <ligand>
        <name>[2Fe-2S] cluster</name>
        <dbReference type="ChEBI" id="CHEBI:190135"/>
        <label>2</label>
    </ligand>
</feature>
<evidence type="ECO:0000256" key="7">
    <source>
        <dbReference type="ARBA" id="ARBA00022827"/>
    </source>
</evidence>
<protein>
    <submittedName>
        <fullName evidence="17">Xanthine oxidase</fullName>
    </submittedName>
</protein>
<dbReference type="InterPro" id="IPR016169">
    <property type="entry name" value="FAD-bd_PCMH_sub2"/>
</dbReference>
<feature type="binding site" evidence="14">
    <location>
        <position position="121"/>
    </location>
    <ligand>
        <name>[2Fe-2S] cluster</name>
        <dbReference type="ChEBI" id="CHEBI:190135"/>
        <label>2</label>
    </ligand>
</feature>
<proteinExistence type="inferred from homology"/>
<feature type="binding site" evidence="14">
    <location>
        <position position="50"/>
    </location>
    <ligand>
        <name>[2Fe-2S] cluster</name>
        <dbReference type="ChEBI" id="CHEBI:190135"/>
        <label>1</label>
    </ligand>
</feature>
<dbReference type="InterPro" id="IPR016166">
    <property type="entry name" value="FAD-bd_PCMH"/>
</dbReference>
<keyword evidence="6 14" id="KW-0479">Metal-binding</keyword>
<dbReference type="PROSITE" id="PS00197">
    <property type="entry name" value="2FE2S_FER_1"/>
    <property type="match status" value="1"/>
</dbReference>
<dbReference type="PANTHER" id="PTHR45444">
    <property type="entry name" value="XANTHINE DEHYDROGENASE"/>
    <property type="match status" value="1"/>
</dbReference>
<feature type="binding site" evidence="13">
    <location>
        <begin position="247"/>
        <end position="254"/>
    </location>
    <ligand>
        <name>FAD</name>
        <dbReference type="ChEBI" id="CHEBI:57692"/>
    </ligand>
</feature>
<keyword evidence="9 14" id="KW-0408">Iron</keyword>
<dbReference type="InterPro" id="IPR046867">
    <property type="entry name" value="AldOxase/xan_DH_MoCoBD2"/>
</dbReference>
<dbReference type="Gene3D" id="1.10.150.120">
    <property type="entry name" value="[2Fe-2S]-binding domain"/>
    <property type="match status" value="1"/>
</dbReference>
<dbReference type="FunFam" id="3.30.365.10:FF:000002">
    <property type="entry name" value="Xanthine dehydrogenase oxidase"/>
    <property type="match status" value="1"/>
</dbReference>
<comment type="cofactor">
    <cofactor evidence="14">
        <name>[2Fe-2S] cluster</name>
        <dbReference type="ChEBI" id="CHEBI:190135"/>
    </cofactor>
    <text evidence="14">Binds 2 [2Fe-2S] clusters.</text>
</comment>
<keyword evidence="3 14" id="KW-0500">Molybdenum</keyword>
<evidence type="ECO:0000256" key="13">
    <source>
        <dbReference type="PIRSR" id="PIRSR000127-2"/>
    </source>
</evidence>
<dbReference type="GO" id="GO:0051537">
    <property type="term" value="F:2 iron, 2 sulfur cluster binding"/>
    <property type="evidence" value="ECO:0007669"/>
    <property type="project" value="UniProtKB-KW"/>
</dbReference>
<comment type="cofactor">
    <cofactor evidence="14">
        <name>Mo-molybdopterin</name>
        <dbReference type="ChEBI" id="CHEBI:71302"/>
    </cofactor>
    <text evidence="14">Binds 1 Mo-molybdopterin (Mo-MPT) cofactor per subunit.</text>
</comment>
<dbReference type="PROSITE" id="PS51085">
    <property type="entry name" value="2FE2S_FER_2"/>
    <property type="match status" value="1"/>
</dbReference>
<sequence>MASPTPMFSPKALTFTLNGKPVVEKNPGALNATILGYARSKGLTGPKFACGEGECGACTVVVSGTGPDGTPFTRPVVGCVTSLAAVDGLNVTTVEGIGTVTAPHPVQTALAKSGATQCGYCTPGFTMAIYAAIKSNPHITESRLEHAIAGNICRCTGYRGILDGAKKFACGGECASCPGTCPTGTGDIEDAVAPARAVASKAGGAAAVEAKSGAVEYIETKMGEKYFVPKTVDEVVAVLTANPTAKLVAAGIEVYLEQRFKRTKYPIQVALGGVKELHAVTEESTGTTFGPGLTLSSFHAHVTRLLATRPDDAHLASLDATVRGVNAGAQIVQSGTLGGNVCVARTTSDLAVGLAAVGAVAKVVGKEGKRDVPMGEFFVGGKTVLSGDEVVTGFFVPFASPIDRAYSFKTRWHTRDDAHPPVTAAFKVTFDKAFSVVKSATAVYGGIGEGPLVAPNVAAALAGKPWTQSLITDVRTSLGTLTISGGHVSHRLSLASTLFVKFYHMVASTLPGATPDPRDMSAVAPLFHAPVTSGSQDFALVPEGKIVGAPVPHAAALQQTTGEAIYVDDMPKLGTELWATPVLSTEAHAKIKRINIDKAAKFWGIVAVITADDVRGLVDNTWGTADDEQIFADGKVVHEGQLIAMVVGYGQGVATAASYLVEVEYEPLPKVITIEDAIAANSFFDSSLHIARGAFAKGEMVSDLDEKVSATDATYSLEGTVRIAAQEHFYLETQVTRAIPYQEDQAIELFSATQAPNDLQQTISRALGIPLHKVSIRTKRLGGGFGGKETRAKSLALAVSACAWKLKMPIRCQLSREADIASTGMRHPFLGKYKVGFTNEGKLVNFEVELVSNAGHSTDMSPFVMQQAHIAICNVYNIPNVSIRGRLAKTNIVSQTAFRGFGKPQGNMVCERMIVQVAEYLGKDPQEIRELNMYKEGDYTHNRTPMRNWHLRECWDQVIASSEYARRKADVDAFNRANKYKKRGIHLIPTMFGIGMPRVGSQASALVHVHVDGSVLIYHGGVEMGQGLHTKCLQIAAQELGVPLNKVHLHETSTTHVINATGTGGSVGTDLNGASVLKACQVINERLKTVREQHPDADWAKLCSLGYEERVNMTSQAHITLENDWFDWKRNKGSTAWYQVPSAGVTEVELDVLTGDYVIVRTDLCMELGESINPHIDITQIEGGYIQGVGWTTMEEPLWSPTTGKNLTTGPGSYIVPRSFNIPATFNVSLLKGKPNPQIVHSSKGVGEPPYFLGATAYFAIRDAVKAARAEFGADPKDFTLEVPSTPWRIRAAIGLEIAQESNVPYSVTA</sequence>
<dbReference type="Gene3D" id="3.30.465.10">
    <property type="match status" value="1"/>
</dbReference>
<dbReference type="Pfam" id="PF00111">
    <property type="entry name" value="Fer2"/>
    <property type="match status" value="1"/>
</dbReference>
<feature type="binding site" evidence="14">
    <location>
        <position position="899"/>
    </location>
    <ligand>
        <name>Mo-molybdopterin</name>
        <dbReference type="ChEBI" id="CHEBI:71302"/>
    </ligand>
    <ligandPart>
        <name>Mo</name>
        <dbReference type="ChEBI" id="CHEBI:28685"/>
    </ligandPart>
</feature>
<evidence type="ECO:0000259" key="16">
    <source>
        <dbReference type="PROSITE" id="PS51387"/>
    </source>
</evidence>
<evidence type="ECO:0000256" key="5">
    <source>
        <dbReference type="ARBA" id="ARBA00022714"/>
    </source>
</evidence>
<feature type="binding site" evidence="14">
    <location>
        <position position="58"/>
    </location>
    <ligand>
        <name>[2Fe-2S] cluster</name>
        <dbReference type="ChEBI" id="CHEBI:190135"/>
        <label>1</label>
    </ligand>
</feature>
<dbReference type="InterPro" id="IPR036318">
    <property type="entry name" value="FAD-bd_PCMH-like_sf"/>
</dbReference>
<dbReference type="SUPFAM" id="SSF54292">
    <property type="entry name" value="2Fe-2S ferredoxin-like"/>
    <property type="match status" value="1"/>
</dbReference>
<feature type="binding site" evidence="14">
    <location>
        <position position="118"/>
    </location>
    <ligand>
        <name>[2Fe-2S] cluster</name>
        <dbReference type="ChEBI" id="CHEBI:190135"/>
        <label>2</label>
    </ligand>
</feature>
<dbReference type="Gene3D" id="3.30.43.10">
    <property type="entry name" value="Uridine Diphospho-n-acetylenolpyruvylglucosamine Reductase, domain 2"/>
    <property type="match status" value="1"/>
</dbReference>
<feature type="binding site" evidence="14">
    <location>
        <position position="1065"/>
    </location>
    <ligand>
        <name>Mo-molybdopterin</name>
        <dbReference type="ChEBI" id="CHEBI:71302"/>
    </ligand>
    <ligandPart>
        <name>Mo</name>
        <dbReference type="ChEBI" id="CHEBI:28685"/>
    </ligandPart>
</feature>
<dbReference type="InterPro" id="IPR002888">
    <property type="entry name" value="2Fe-2S-bd"/>
</dbReference>
<evidence type="ECO:0000256" key="10">
    <source>
        <dbReference type="ARBA" id="ARBA00023014"/>
    </source>
</evidence>
<dbReference type="InterPro" id="IPR005107">
    <property type="entry name" value="CO_DH_flav_C"/>
</dbReference>
<feature type="binding site" evidence="13">
    <location>
        <position position="901"/>
    </location>
    <ligand>
        <name>substrate</name>
    </ligand>
</feature>
<dbReference type="FunFam" id="3.30.365.10:FF:000003">
    <property type="entry name" value="Aldehyde oxidase 1"/>
    <property type="match status" value="1"/>
</dbReference>
<dbReference type="Gene3D" id="3.10.20.30">
    <property type="match status" value="1"/>
</dbReference>
<dbReference type="GO" id="GO:0016491">
    <property type="term" value="F:oxidoreductase activity"/>
    <property type="evidence" value="ECO:0007669"/>
    <property type="project" value="UniProtKB-KW"/>
</dbReference>
<dbReference type="Proteomes" id="UP000070544">
    <property type="component" value="Unassembled WGS sequence"/>
</dbReference>
<feature type="binding site" evidence="13">
    <location>
        <position position="409"/>
    </location>
    <ligand>
        <name>FAD</name>
        <dbReference type="ChEBI" id="CHEBI:57692"/>
    </ligand>
</feature>
<feature type="binding site" evidence="14">
    <location>
        <position position="55"/>
    </location>
    <ligand>
        <name>[2Fe-2S] cluster</name>
        <dbReference type="ChEBI" id="CHEBI:190135"/>
        <label>1</label>
    </ligand>
</feature>
<evidence type="ECO:0000256" key="3">
    <source>
        <dbReference type="ARBA" id="ARBA00022505"/>
    </source>
</evidence>
<dbReference type="EMBL" id="KQ965734">
    <property type="protein sequence ID" value="KXS20831.1"/>
    <property type="molecule type" value="Genomic_DNA"/>
</dbReference>
<dbReference type="InterPro" id="IPR036683">
    <property type="entry name" value="CO_DH_flav_C_dom_sf"/>
</dbReference>
<feature type="binding site" evidence="14">
    <location>
        <position position="754"/>
    </location>
    <ligand>
        <name>Mo-molybdopterin</name>
        <dbReference type="ChEBI" id="CHEBI:71302"/>
    </ligand>
    <ligandPart>
        <name>Mo</name>
        <dbReference type="ChEBI" id="CHEBI:28685"/>
    </ligandPart>
</feature>
<comment type="similarity">
    <text evidence="2">Belongs to the xanthine dehydrogenase family.</text>
</comment>
<dbReference type="Gene3D" id="3.30.390.50">
    <property type="entry name" value="CO dehydrogenase flavoprotein, C-terminal domain"/>
    <property type="match status" value="1"/>
</dbReference>
<dbReference type="PROSITE" id="PS51387">
    <property type="entry name" value="FAD_PCMH"/>
    <property type="match status" value="1"/>
</dbReference>
<evidence type="ECO:0000256" key="6">
    <source>
        <dbReference type="ARBA" id="ARBA00022723"/>
    </source>
</evidence>
<dbReference type="OrthoDB" id="8300278at2759"/>
<dbReference type="InterPro" id="IPR006058">
    <property type="entry name" value="2Fe2S_fd_BS"/>
</dbReference>
<keyword evidence="5 14" id="KW-0001">2Fe-2S</keyword>
<evidence type="ECO:0000313" key="18">
    <source>
        <dbReference type="Proteomes" id="UP000070544"/>
    </source>
</evidence>
<dbReference type="SUPFAM" id="SSF56176">
    <property type="entry name" value="FAD-binding/transporter-associated domain-like"/>
    <property type="match status" value="1"/>
</dbReference>
<dbReference type="InterPro" id="IPR036884">
    <property type="entry name" value="2Fe-2S-bd_dom_sf"/>
</dbReference>
<evidence type="ECO:0000259" key="15">
    <source>
        <dbReference type="PROSITE" id="PS51085"/>
    </source>
</evidence>
<dbReference type="Pfam" id="PF02738">
    <property type="entry name" value="MoCoBD_1"/>
    <property type="match status" value="1"/>
</dbReference>
<dbReference type="InterPro" id="IPR000674">
    <property type="entry name" value="Ald_Oxase/Xan_DH_a/b"/>
</dbReference>
<dbReference type="GO" id="GO:0005506">
    <property type="term" value="F:iron ion binding"/>
    <property type="evidence" value="ECO:0007669"/>
    <property type="project" value="InterPro"/>
</dbReference>
<evidence type="ECO:0000256" key="14">
    <source>
        <dbReference type="PIRSR" id="PIRSR000127-3"/>
    </source>
</evidence>
<accession>A0A139AVR4</accession>
<dbReference type="PANTHER" id="PTHR45444:SF3">
    <property type="entry name" value="XANTHINE DEHYDROGENASE"/>
    <property type="match status" value="1"/>
</dbReference>
<dbReference type="Pfam" id="PF00941">
    <property type="entry name" value="FAD_binding_5"/>
    <property type="match status" value="1"/>
</dbReference>
<dbReference type="InterPro" id="IPR037165">
    <property type="entry name" value="AldOxase/xan_DH_Mopterin-bd_sf"/>
</dbReference>
<organism evidence="17 18">
    <name type="scientific">Gonapodya prolifera (strain JEL478)</name>
    <name type="common">Monoblepharis prolifera</name>
    <dbReference type="NCBI Taxonomy" id="1344416"/>
    <lineage>
        <taxon>Eukaryota</taxon>
        <taxon>Fungi</taxon>
        <taxon>Fungi incertae sedis</taxon>
        <taxon>Chytridiomycota</taxon>
        <taxon>Chytridiomycota incertae sedis</taxon>
        <taxon>Monoblepharidomycetes</taxon>
        <taxon>Monoblepharidales</taxon>
        <taxon>Gonapodyaceae</taxon>
        <taxon>Gonapodya</taxon>
    </lineage>
</organism>
<feature type="active site" description="Proton acceptor" evidence="12">
    <location>
        <position position="1248"/>
    </location>
</feature>
<dbReference type="Gene3D" id="3.90.1170.50">
    <property type="entry name" value="Aldehyde oxidase/xanthine dehydrogenase, a/b hammerhead"/>
    <property type="match status" value="1"/>
</dbReference>
<dbReference type="InterPro" id="IPR036856">
    <property type="entry name" value="Ald_Oxase/Xan_DH_a/b_sf"/>
</dbReference>
<evidence type="ECO:0000256" key="12">
    <source>
        <dbReference type="PIRSR" id="PIRSR000127-1"/>
    </source>
</evidence>
<evidence type="ECO:0000256" key="2">
    <source>
        <dbReference type="ARBA" id="ARBA00006849"/>
    </source>
</evidence>
<gene>
    <name evidence="17" type="ORF">M427DRAFT_51789</name>
</gene>
<dbReference type="InterPro" id="IPR036010">
    <property type="entry name" value="2Fe-2S_ferredoxin-like_sf"/>
</dbReference>
<dbReference type="InterPro" id="IPR012675">
    <property type="entry name" value="Beta-grasp_dom_sf"/>
</dbReference>
<dbReference type="FunFam" id="3.30.365.10:FF:000001">
    <property type="entry name" value="Xanthine dehydrogenase oxidase"/>
    <property type="match status" value="1"/>
</dbReference>
<keyword evidence="8" id="KW-0560">Oxidoreductase</keyword>
<dbReference type="InterPro" id="IPR016167">
    <property type="entry name" value="FAD-bd_PCMH_sub1"/>
</dbReference>
<comment type="cofactor">
    <cofactor evidence="1 13">
        <name>FAD</name>
        <dbReference type="ChEBI" id="CHEBI:57692"/>
    </cofactor>
</comment>
<evidence type="ECO:0000313" key="17">
    <source>
        <dbReference type="EMBL" id="KXS20831.1"/>
    </source>
</evidence>
<feature type="binding site" evidence="14">
    <location>
        <position position="153"/>
    </location>
    <ligand>
        <name>[2Fe-2S] cluster</name>
        <dbReference type="ChEBI" id="CHEBI:190135"/>
        <label>2</label>
    </ligand>
</feature>
<feature type="domain" description="2Fe-2S ferredoxin-type" evidence="15">
    <location>
        <begin position="11"/>
        <end position="97"/>
    </location>
</feature>
<dbReference type="SMART" id="SM01092">
    <property type="entry name" value="CO_deh_flav_C"/>
    <property type="match status" value="1"/>
</dbReference>
<dbReference type="SUPFAM" id="SSF54665">
    <property type="entry name" value="CO dehydrogenase molybdoprotein N-domain-like"/>
    <property type="match status" value="1"/>
</dbReference>
<evidence type="ECO:0000256" key="4">
    <source>
        <dbReference type="ARBA" id="ARBA00022630"/>
    </source>
</evidence>
<dbReference type="GO" id="GO:0071949">
    <property type="term" value="F:FAD binding"/>
    <property type="evidence" value="ECO:0007669"/>
    <property type="project" value="InterPro"/>
</dbReference>
<keyword evidence="7 13" id="KW-0274">FAD</keyword>
<feature type="binding site" evidence="13">
    <location>
        <position position="789"/>
    </location>
    <ligand>
        <name>substrate</name>
    </ligand>
</feature>
<dbReference type="InterPro" id="IPR002346">
    <property type="entry name" value="Mopterin_DH_FAD-bd"/>
</dbReference>
<dbReference type="InterPro" id="IPR008274">
    <property type="entry name" value="AldOxase/xan_DH_MoCoBD1"/>
</dbReference>
<keyword evidence="10 14" id="KW-0411">Iron-sulfur</keyword>
<reference evidence="17 18" key="1">
    <citation type="journal article" date="2015" name="Genome Biol. Evol.">
        <title>Phylogenomic analyses indicate that early fungi evolved digesting cell walls of algal ancestors of land plants.</title>
        <authorList>
            <person name="Chang Y."/>
            <person name="Wang S."/>
            <person name="Sekimoto S."/>
            <person name="Aerts A.L."/>
            <person name="Choi C."/>
            <person name="Clum A."/>
            <person name="LaButti K.M."/>
            <person name="Lindquist E.A."/>
            <person name="Yee Ngan C."/>
            <person name="Ohm R.A."/>
            <person name="Salamov A.A."/>
            <person name="Grigoriev I.V."/>
            <person name="Spatafora J.W."/>
            <person name="Berbee M.L."/>
        </authorList>
    </citation>
    <scope>NUCLEOTIDE SEQUENCE [LARGE SCALE GENOMIC DNA]</scope>
    <source>
        <strain evidence="17 18">JEL478</strain>
    </source>
</reference>
<feature type="domain" description="FAD-binding PCMH-type" evidence="16">
    <location>
        <begin position="210"/>
        <end position="401"/>
    </location>
</feature>
<dbReference type="SMART" id="SM01008">
    <property type="entry name" value="Ald_Xan_dh_C"/>
    <property type="match status" value="1"/>
</dbReference>
<evidence type="ECO:0000256" key="11">
    <source>
        <dbReference type="ARBA" id="ARBA00034078"/>
    </source>
</evidence>
<dbReference type="InterPro" id="IPR016208">
    <property type="entry name" value="Ald_Oxase/xanthine_DH-like"/>
</dbReference>
<dbReference type="SUPFAM" id="SSF56003">
    <property type="entry name" value="Molybdenum cofactor-binding domain"/>
    <property type="match status" value="1"/>
</dbReference>
<feature type="binding site" evidence="14">
    <location>
        <position position="79"/>
    </location>
    <ligand>
        <name>[2Fe-2S] cluster</name>
        <dbReference type="ChEBI" id="CHEBI:190135"/>
        <label>1</label>
    </ligand>
</feature>
<dbReference type="Pfam" id="PF01799">
    <property type="entry name" value="Fer2_2"/>
    <property type="match status" value="1"/>
</dbReference>
<keyword evidence="4" id="KW-0285">Flavoprotein</keyword>
<dbReference type="SMR" id="A0A139AVR4"/>
<feature type="binding site" evidence="14">
    <location>
        <position position="785"/>
    </location>
    <ligand>
        <name>Mo-molybdopterin</name>
        <dbReference type="ChEBI" id="CHEBI:71302"/>
    </ligand>
    <ligandPart>
        <name>Mo</name>
        <dbReference type="ChEBI" id="CHEBI:28685"/>
    </ligandPart>
</feature>
<dbReference type="SUPFAM" id="SSF47741">
    <property type="entry name" value="CO dehydrogenase ISP C-domain like"/>
    <property type="match status" value="1"/>
</dbReference>
<dbReference type="SUPFAM" id="SSF55447">
    <property type="entry name" value="CO dehydrogenase flavoprotein C-terminal domain-like"/>
    <property type="match status" value="1"/>
</dbReference>
<feature type="binding site" evidence="13">
    <location>
        <position position="349"/>
    </location>
    <ligand>
        <name>FAD</name>
        <dbReference type="ChEBI" id="CHEBI:57692"/>
    </ligand>
</feature>
<dbReference type="Pfam" id="PF03450">
    <property type="entry name" value="CO_deh_flav_C"/>
    <property type="match status" value="1"/>
</dbReference>
<evidence type="ECO:0000256" key="9">
    <source>
        <dbReference type="ARBA" id="ARBA00023004"/>
    </source>
</evidence>
<dbReference type="STRING" id="1344416.A0A139AVR4"/>
<evidence type="ECO:0000256" key="8">
    <source>
        <dbReference type="ARBA" id="ARBA00023002"/>
    </source>
</evidence>
<dbReference type="Pfam" id="PF20256">
    <property type="entry name" value="MoCoBD_2"/>
    <property type="match status" value="1"/>
</dbReference>
<dbReference type="Gene3D" id="3.30.365.10">
    <property type="entry name" value="Aldehyde oxidase/xanthine dehydrogenase, molybdopterin binding domain"/>
    <property type="match status" value="4"/>
</dbReference>